<organism evidence="9 10">
    <name type="scientific">Enterococcus canis</name>
    <dbReference type="NCBI Taxonomy" id="214095"/>
    <lineage>
        <taxon>Bacteria</taxon>
        <taxon>Bacillati</taxon>
        <taxon>Bacillota</taxon>
        <taxon>Bacilli</taxon>
        <taxon>Lactobacillales</taxon>
        <taxon>Enterococcaceae</taxon>
        <taxon>Enterococcus</taxon>
    </lineage>
</organism>
<gene>
    <name evidence="9" type="ORF">RU97_GL002634</name>
</gene>
<dbReference type="InterPro" id="IPR038765">
    <property type="entry name" value="Papain-like_cys_pep_sf"/>
</dbReference>
<keyword evidence="4" id="KW-0378">Hydrolase</keyword>
<feature type="signal peptide" evidence="7">
    <location>
        <begin position="1"/>
        <end position="41"/>
    </location>
</feature>
<evidence type="ECO:0000256" key="5">
    <source>
        <dbReference type="ARBA" id="ARBA00022807"/>
    </source>
</evidence>
<keyword evidence="10" id="KW-1185">Reference proteome</keyword>
<dbReference type="PROSITE" id="PS51935">
    <property type="entry name" value="NLPC_P60"/>
    <property type="match status" value="1"/>
</dbReference>
<feature type="region of interest" description="Disordered" evidence="6">
    <location>
        <begin position="138"/>
        <end position="243"/>
    </location>
</feature>
<reference evidence="9 10" key="1">
    <citation type="submission" date="2014-12" db="EMBL/GenBank/DDBJ databases">
        <title>Draft genome sequences of 29 type strains of Enterococci.</title>
        <authorList>
            <person name="Zhong Z."/>
            <person name="Sun Z."/>
            <person name="Liu W."/>
            <person name="Zhang W."/>
            <person name="Zhang H."/>
        </authorList>
    </citation>
    <scope>NUCLEOTIDE SEQUENCE [LARGE SCALE GENOMIC DNA]</scope>
    <source>
        <strain evidence="9 10">DSM 17029</strain>
    </source>
</reference>
<comment type="caution">
    <text evidence="9">The sequence shown here is derived from an EMBL/GenBank/DDBJ whole genome shotgun (WGS) entry which is preliminary data.</text>
</comment>
<keyword evidence="3" id="KW-0645">Protease</keyword>
<dbReference type="GO" id="GO:0006508">
    <property type="term" value="P:proteolysis"/>
    <property type="evidence" value="ECO:0007669"/>
    <property type="project" value="UniProtKB-KW"/>
</dbReference>
<dbReference type="Pfam" id="PF18998">
    <property type="entry name" value="Flg_new_2"/>
    <property type="match status" value="1"/>
</dbReference>
<name>A0A1L8RCJ4_9ENTE</name>
<evidence type="ECO:0000256" key="6">
    <source>
        <dbReference type="SAM" id="MobiDB-lite"/>
    </source>
</evidence>
<dbReference type="Gene3D" id="3.90.1720.10">
    <property type="entry name" value="endopeptidase domain like (from Nostoc punctiforme)"/>
    <property type="match status" value="1"/>
</dbReference>
<dbReference type="Pfam" id="PF01832">
    <property type="entry name" value="Glucosaminidase"/>
    <property type="match status" value="1"/>
</dbReference>
<keyword evidence="7" id="KW-0732">Signal</keyword>
<dbReference type="AlphaFoldDB" id="A0A1L8RCJ4"/>
<keyword evidence="5" id="KW-0788">Thiol protease</keyword>
<evidence type="ECO:0000256" key="7">
    <source>
        <dbReference type="SAM" id="SignalP"/>
    </source>
</evidence>
<accession>A0A1L8RCJ4</accession>
<dbReference type="InterPro" id="IPR044060">
    <property type="entry name" value="Bacterial_rp_domain"/>
</dbReference>
<evidence type="ECO:0000256" key="2">
    <source>
        <dbReference type="ARBA" id="ARBA00010266"/>
    </source>
</evidence>
<evidence type="ECO:0000256" key="4">
    <source>
        <dbReference type="ARBA" id="ARBA00022801"/>
    </source>
</evidence>
<comment type="similarity">
    <text evidence="2">Belongs to the glycosyl hydrolase 73 family.</text>
</comment>
<proteinExistence type="inferred from homology"/>
<protein>
    <recommendedName>
        <fullName evidence="8">NlpC/P60 domain-containing protein</fullName>
    </recommendedName>
</protein>
<dbReference type="Gene3D" id="4.10.80.30">
    <property type="entry name" value="DNA polymerase, domain 6"/>
    <property type="match status" value="1"/>
</dbReference>
<dbReference type="InterPro" id="IPR002901">
    <property type="entry name" value="MGlyc_endo_b_GlcNAc-like_dom"/>
</dbReference>
<dbReference type="Gene3D" id="1.10.530.10">
    <property type="match status" value="1"/>
</dbReference>
<dbReference type="STRING" id="214095.RU97_GL002634"/>
<dbReference type="SMART" id="SM00047">
    <property type="entry name" value="LYZ2"/>
    <property type="match status" value="1"/>
</dbReference>
<feature type="compositionally biased region" description="Basic and acidic residues" evidence="6">
    <location>
        <begin position="179"/>
        <end position="230"/>
    </location>
</feature>
<evidence type="ECO:0000256" key="3">
    <source>
        <dbReference type="ARBA" id="ARBA00022670"/>
    </source>
</evidence>
<dbReference type="InterPro" id="IPR051056">
    <property type="entry name" value="Glycosyl_Hydrolase_73"/>
</dbReference>
<feature type="compositionally biased region" description="Acidic residues" evidence="6">
    <location>
        <begin position="141"/>
        <end position="155"/>
    </location>
</feature>
<dbReference type="PANTHER" id="PTHR33308">
    <property type="entry name" value="PEPTIDOGLYCAN HYDROLASE FLGJ"/>
    <property type="match status" value="1"/>
</dbReference>
<evidence type="ECO:0000313" key="10">
    <source>
        <dbReference type="Proteomes" id="UP000181884"/>
    </source>
</evidence>
<dbReference type="RefSeq" id="WP_157490298.1">
    <property type="nucleotide sequence ID" value="NZ_JXKH01000009.1"/>
</dbReference>
<dbReference type="Pfam" id="PF00877">
    <property type="entry name" value="NLPC_P60"/>
    <property type="match status" value="1"/>
</dbReference>
<feature type="domain" description="NlpC/P60" evidence="8">
    <location>
        <begin position="262"/>
        <end position="384"/>
    </location>
</feature>
<dbReference type="Proteomes" id="UP000181884">
    <property type="component" value="Unassembled WGS sequence"/>
</dbReference>
<evidence type="ECO:0000259" key="8">
    <source>
        <dbReference type="PROSITE" id="PS51935"/>
    </source>
</evidence>
<comment type="similarity">
    <text evidence="1">Belongs to the peptidase C40 family.</text>
</comment>
<dbReference type="PANTHER" id="PTHR33308:SF9">
    <property type="entry name" value="PEPTIDOGLYCAN HYDROLASE FLGJ"/>
    <property type="match status" value="1"/>
</dbReference>
<sequence length="648" mass="71369">MVKKGRALITANKMNKKIIRLLSIGLLLAPSALTVQTAAYASENNDAETEMTQPALQAITSFYDEMGNSVQAIEQAAPGEQVSLFVAVQEGYTFKEVTAKKASGKKVELTWVNEHTATFTMPDEAVTLTGVFELLPVEPEPVPEPEIPVEPEPEAPTEPSEPEVVPEKPAEPAQPEAEAETKPETKPEVKPETEKNPEAEKPAEKPAKPNETKPNKQETAKESNKSEKTKQKTKKEKTKKETTKKAVESFLAEDQNVPVLSNQAQQAIVNEAFRHIGKDYVWGAKGPGTFDCSGLAYYVYMKATGKYIGGWTGDQQFAGTQIPVSEAQPGDLLFWGSATSPSYHVAIYIGNDQFIHAPEPGTKVRVDSLGGYRPDYAVRVKDAGLQMPGSLFEDPVFQVDKNQTTEDFIKKIAEDARELGLEHNVYASVMIAQAILESGSGNSGLASEPYYNLFGIKGEYEGESVAMRTNEHRANGDVYTIVANFRAYPSYKESLEDYIELIQDGLTYDEEFYRGAWKDEAESYEAAAEYLQGRYATDVNYAKKLVAIIEAYDLEQYDHEAESEEKAEVAVNTIASVAIPLIEHITTPTWYVETTPDIFTRDLPLLNIETLVMGQAPTSPIVATAKVAAEETKVSNLFANNILSLINF</sequence>
<evidence type="ECO:0000313" key="9">
    <source>
        <dbReference type="EMBL" id="OJG17463.1"/>
    </source>
</evidence>
<dbReference type="GO" id="GO:0008234">
    <property type="term" value="F:cysteine-type peptidase activity"/>
    <property type="evidence" value="ECO:0007669"/>
    <property type="project" value="UniProtKB-KW"/>
</dbReference>
<dbReference type="EMBL" id="JXKH01000009">
    <property type="protein sequence ID" value="OJG17463.1"/>
    <property type="molecule type" value="Genomic_DNA"/>
</dbReference>
<feature type="chain" id="PRO_5013199766" description="NlpC/P60 domain-containing protein" evidence="7">
    <location>
        <begin position="42"/>
        <end position="648"/>
    </location>
</feature>
<evidence type="ECO:0000256" key="1">
    <source>
        <dbReference type="ARBA" id="ARBA00007074"/>
    </source>
</evidence>
<dbReference type="SUPFAM" id="SSF54001">
    <property type="entry name" value="Cysteine proteinases"/>
    <property type="match status" value="1"/>
</dbReference>
<dbReference type="InterPro" id="IPR000064">
    <property type="entry name" value="NLP_P60_dom"/>
</dbReference>
<dbReference type="GO" id="GO:0004040">
    <property type="term" value="F:amidase activity"/>
    <property type="evidence" value="ECO:0007669"/>
    <property type="project" value="InterPro"/>
</dbReference>